<evidence type="ECO:0000313" key="4">
    <source>
        <dbReference type="Proteomes" id="UP000322267"/>
    </source>
</evidence>
<dbReference type="EMBL" id="VTEI01000019">
    <property type="protein sequence ID" value="TYS13515.1"/>
    <property type="molecule type" value="Genomic_DNA"/>
</dbReference>
<feature type="compositionally biased region" description="Polar residues" evidence="1">
    <location>
        <begin position="74"/>
        <end position="88"/>
    </location>
</feature>
<dbReference type="OrthoDB" id="9796416at2"/>
<dbReference type="Pfam" id="PF16694">
    <property type="entry name" value="Cytochrome_P460"/>
    <property type="match status" value="1"/>
</dbReference>
<dbReference type="InterPro" id="IPR032033">
    <property type="entry name" value="Cytochrome_P460"/>
</dbReference>
<name>A0A5D4NGZ4_9BACI</name>
<feature type="domain" description="Cytochrome P460" evidence="2">
    <location>
        <begin position="91"/>
        <end position="203"/>
    </location>
</feature>
<feature type="region of interest" description="Disordered" evidence="1">
    <location>
        <begin position="53"/>
        <end position="88"/>
    </location>
</feature>
<evidence type="ECO:0000259" key="2">
    <source>
        <dbReference type="Pfam" id="PF16694"/>
    </source>
</evidence>
<dbReference type="AlphaFoldDB" id="A0A5D4NGZ4"/>
<evidence type="ECO:0000256" key="1">
    <source>
        <dbReference type="SAM" id="MobiDB-lite"/>
    </source>
</evidence>
<comment type="caution">
    <text evidence="3">The sequence shown here is derived from an EMBL/GenBank/DDBJ whole genome shotgun (WGS) entry which is preliminary data.</text>
</comment>
<organism evidence="3 4">
    <name type="scientific">Rossellomorea vietnamensis</name>
    <dbReference type="NCBI Taxonomy" id="218284"/>
    <lineage>
        <taxon>Bacteria</taxon>
        <taxon>Bacillati</taxon>
        <taxon>Bacillota</taxon>
        <taxon>Bacilli</taxon>
        <taxon>Bacillales</taxon>
        <taxon>Bacillaceae</taxon>
        <taxon>Rossellomorea</taxon>
    </lineage>
</organism>
<accession>A0A5D4NGZ4</accession>
<proteinExistence type="predicted"/>
<gene>
    <name evidence="3" type="ORF">FZC78_21370</name>
</gene>
<dbReference type="Proteomes" id="UP000322267">
    <property type="component" value="Unassembled WGS sequence"/>
</dbReference>
<protein>
    <recommendedName>
        <fullName evidence="2">Cytochrome P460 domain-containing protein</fullName>
    </recommendedName>
</protein>
<dbReference type="Gene3D" id="3.50.70.20">
    <property type="entry name" value="Cytochrome P460"/>
    <property type="match status" value="1"/>
</dbReference>
<sequence>MSIGFNNNDHLKLLPNHYIETWRRNSVKKILYKLFILLGMSITLIACSNNNDTQQESMDDVPKNDRAQQETTEDVSQGDPTEDGSSLIQFPEDYKEGVLYTTVTRGNAYEELFTSREAIEAVQNGEPIPSGTVITLDIYEDGELDRIFVMEKRSDLDPELLDEQHNGEWAFQSFAPNGTVNEEEDLGRCMSCHANQERDNFLYKLEEMENYDLEELAGLTEKTTESPISGVSTDEWEIREVAAHLDKSTSNVERSNENIELEGQEKVEIIQNTLLTIFLKQLEN</sequence>
<reference evidence="3 4" key="1">
    <citation type="submission" date="2019-08" db="EMBL/GenBank/DDBJ databases">
        <title>Bacillus genomes from the desert of Cuatro Cienegas, Coahuila.</title>
        <authorList>
            <person name="Olmedo-Alvarez G."/>
        </authorList>
    </citation>
    <scope>NUCLEOTIDE SEQUENCE [LARGE SCALE GENOMIC DNA]</scope>
    <source>
        <strain evidence="3 4">CH34_1T</strain>
    </source>
</reference>
<dbReference type="CDD" id="cd20716">
    <property type="entry name" value="cyt_P460_fam"/>
    <property type="match status" value="1"/>
</dbReference>
<dbReference type="InterPro" id="IPR038142">
    <property type="entry name" value="Cytochrome_P460_sp"/>
</dbReference>
<evidence type="ECO:0000313" key="3">
    <source>
        <dbReference type="EMBL" id="TYS13515.1"/>
    </source>
</evidence>